<organism evidence="2 3">
    <name type="scientific">Telmatocola sphagniphila</name>
    <dbReference type="NCBI Taxonomy" id="1123043"/>
    <lineage>
        <taxon>Bacteria</taxon>
        <taxon>Pseudomonadati</taxon>
        <taxon>Planctomycetota</taxon>
        <taxon>Planctomycetia</taxon>
        <taxon>Gemmatales</taxon>
        <taxon>Gemmataceae</taxon>
    </lineage>
</organism>
<sequence length="264" mass="30061">MVANILHEFGGRGIGTITGMILGGGLTFLVGRWRRRKERLSVIHGDARDTVVIHLHQVETREVINPNDGSIREVPDVVRIRALGQAEMRRVIPNGHLADILLHRAKSVTPTNTIISMEGIEGSYLLETLTGFVCDRTANAPFEHDLYVMAPCCEPKELSRHQPISIILIRKKHLLMFRDWKDVRMVKVEHSNEGARILTLMQMALRFDAEQERISLMRAEGKRVTYEETMYLLDLALDDRTASLPIKPIPWGRFEKVLLSLNLE</sequence>
<gene>
    <name evidence="2" type="ORF">KIH39_26075</name>
</gene>
<dbReference type="Proteomes" id="UP000676194">
    <property type="component" value="Chromosome"/>
</dbReference>
<accession>A0A8E6B6M4</accession>
<evidence type="ECO:0000313" key="3">
    <source>
        <dbReference type="Proteomes" id="UP000676194"/>
    </source>
</evidence>
<keyword evidence="1" id="KW-1133">Transmembrane helix</keyword>
<dbReference type="KEGG" id="tsph:KIH39_26075"/>
<keyword evidence="1" id="KW-0472">Membrane</keyword>
<proteinExistence type="predicted"/>
<evidence type="ECO:0000313" key="2">
    <source>
        <dbReference type="EMBL" id="QVL32259.1"/>
    </source>
</evidence>
<keyword evidence="3" id="KW-1185">Reference proteome</keyword>
<reference evidence="2" key="1">
    <citation type="submission" date="2021-05" db="EMBL/GenBank/DDBJ databases">
        <title>Complete genome sequence of the cellulolytic planctomycete Telmatocola sphagniphila SP2T and characterization of the first cellulase from planctomycetes.</title>
        <authorList>
            <person name="Rakitin A.L."/>
            <person name="Beletsky A.V."/>
            <person name="Naumoff D.G."/>
            <person name="Kulichevskaya I.S."/>
            <person name="Mardanov A.V."/>
            <person name="Ravin N.V."/>
            <person name="Dedysh S.N."/>
        </authorList>
    </citation>
    <scope>NUCLEOTIDE SEQUENCE</scope>
    <source>
        <strain evidence="2">SP2T</strain>
    </source>
</reference>
<dbReference type="AlphaFoldDB" id="A0A8E6B6M4"/>
<evidence type="ECO:0000256" key="1">
    <source>
        <dbReference type="SAM" id="Phobius"/>
    </source>
</evidence>
<dbReference type="RefSeq" id="WP_213497044.1">
    <property type="nucleotide sequence ID" value="NZ_CP074694.1"/>
</dbReference>
<keyword evidence="1" id="KW-0812">Transmembrane</keyword>
<dbReference type="EMBL" id="CP074694">
    <property type="protein sequence ID" value="QVL32259.1"/>
    <property type="molecule type" value="Genomic_DNA"/>
</dbReference>
<feature type="transmembrane region" description="Helical" evidence="1">
    <location>
        <begin position="12"/>
        <end position="31"/>
    </location>
</feature>
<name>A0A8E6B6M4_9BACT</name>
<protein>
    <submittedName>
        <fullName evidence="2">Uncharacterized protein</fullName>
    </submittedName>
</protein>